<evidence type="ECO:0000256" key="9">
    <source>
        <dbReference type="PROSITE-ProRule" id="PRU10141"/>
    </source>
</evidence>
<evidence type="ECO:0000313" key="14">
    <source>
        <dbReference type="Proteomes" id="UP000187406"/>
    </source>
</evidence>
<name>A0A1Q3C2K9_CEPFO</name>
<gene>
    <name evidence="13" type="ORF">CFOL_v3_17960</name>
</gene>
<keyword evidence="5 13" id="KW-0418">Kinase</keyword>
<dbReference type="InParanoid" id="A0A1Q3C2K9"/>
<comment type="catalytic activity">
    <reaction evidence="7">
        <text>L-threonyl-[protein] + ATP = O-phospho-L-threonyl-[protein] + ADP + H(+)</text>
        <dbReference type="Rhea" id="RHEA:46608"/>
        <dbReference type="Rhea" id="RHEA-COMP:11060"/>
        <dbReference type="Rhea" id="RHEA-COMP:11605"/>
        <dbReference type="ChEBI" id="CHEBI:15378"/>
        <dbReference type="ChEBI" id="CHEBI:30013"/>
        <dbReference type="ChEBI" id="CHEBI:30616"/>
        <dbReference type="ChEBI" id="CHEBI:61977"/>
        <dbReference type="ChEBI" id="CHEBI:456216"/>
        <dbReference type="EC" id="2.7.11.1"/>
    </reaction>
</comment>
<evidence type="ECO:0000256" key="7">
    <source>
        <dbReference type="ARBA" id="ARBA00047899"/>
    </source>
</evidence>
<evidence type="ECO:0000259" key="12">
    <source>
        <dbReference type="PROSITE" id="PS50011"/>
    </source>
</evidence>
<dbReference type="FunFam" id="1.10.510.10:FF:000300">
    <property type="entry name" value="Calmodulin-binding receptor-like cytoplasmic kinase 3"/>
    <property type="match status" value="1"/>
</dbReference>
<dbReference type="FunFam" id="3.30.200.20:FF:000466">
    <property type="entry name" value="Putative LRR receptor-like serine/threonine-protein kinase"/>
    <property type="match status" value="1"/>
</dbReference>
<evidence type="ECO:0000256" key="3">
    <source>
        <dbReference type="ARBA" id="ARBA00022679"/>
    </source>
</evidence>
<dbReference type="OrthoDB" id="4062651at2759"/>
<dbReference type="InterPro" id="IPR000719">
    <property type="entry name" value="Prot_kinase_dom"/>
</dbReference>
<dbReference type="SMART" id="SM00220">
    <property type="entry name" value="S_TKc"/>
    <property type="match status" value="1"/>
</dbReference>
<dbReference type="PROSITE" id="PS50011">
    <property type="entry name" value="PROTEIN_KINASE_DOM"/>
    <property type="match status" value="1"/>
</dbReference>
<keyword evidence="3" id="KW-0808">Transferase</keyword>
<dbReference type="InterPro" id="IPR017441">
    <property type="entry name" value="Protein_kinase_ATP_BS"/>
</dbReference>
<feature type="domain" description="Protein kinase" evidence="12">
    <location>
        <begin position="107"/>
        <end position="389"/>
    </location>
</feature>
<dbReference type="FunCoup" id="A0A1Q3C2K9">
    <property type="interactions" value="490"/>
</dbReference>
<organism evidence="13 14">
    <name type="scientific">Cephalotus follicularis</name>
    <name type="common">Albany pitcher plant</name>
    <dbReference type="NCBI Taxonomy" id="3775"/>
    <lineage>
        <taxon>Eukaryota</taxon>
        <taxon>Viridiplantae</taxon>
        <taxon>Streptophyta</taxon>
        <taxon>Embryophyta</taxon>
        <taxon>Tracheophyta</taxon>
        <taxon>Spermatophyta</taxon>
        <taxon>Magnoliopsida</taxon>
        <taxon>eudicotyledons</taxon>
        <taxon>Gunneridae</taxon>
        <taxon>Pentapetalae</taxon>
        <taxon>rosids</taxon>
        <taxon>fabids</taxon>
        <taxon>Oxalidales</taxon>
        <taxon>Cephalotaceae</taxon>
        <taxon>Cephalotus</taxon>
    </lineage>
</organism>
<keyword evidence="2 10" id="KW-0723">Serine/threonine-protein kinase</keyword>
<feature type="region of interest" description="Disordered" evidence="11">
    <location>
        <begin position="393"/>
        <end position="418"/>
    </location>
</feature>
<dbReference type="Gene3D" id="3.30.200.20">
    <property type="entry name" value="Phosphorylase Kinase, domain 1"/>
    <property type="match status" value="1"/>
</dbReference>
<dbReference type="GO" id="GO:0005524">
    <property type="term" value="F:ATP binding"/>
    <property type="evidence" value="ECO:0007669"/>
    <property type="project" value="UniProtKB-UniRule"/>
</dbReference>
<keyword evidence="4 9" id="KW-0547">Nucleotide-binding</keyword>
<dbReference type="SUPFAM" id="SSF56112">
    <property type="entry name" value="Protein kinase-like (PK-like)"/>
    <property type="match status" value="1"/>
</dbReference>
<evidence type="ECO:0000256" key="8">
    <source>
        <dbReference type="ARBA" id="ARBA00048679"/>
    </source>
</evidence>
<dbReference type="STRING" id="3775.A0A1Q3C2K9"/>
<sequence>KSSNENNQNHKRNPSINYIKAAVKKVARVFTVLRGKCRSQSVTTGGNKNKGYIRGTSFLTDTSTGSNNKSSNKFRSTRSYDSVNVTSGQLGAINFSLEEIYRATENFSATKKIGEGGFGTVYKGILGDGSLVAVKRAKKNLHGKPLSEEFKNEILTLSKIEHLNLVKLFGYLQHGTERIIVFEFVSNGNLREHLDGTRGAGLQIGERLDIAIDVAHAITYLHMYTDPPIIHRDIKASNILITEKLRAKVADFGFARLAAECPGASHISTQVKGTAGYLDPEYVRTYQLTEKSDVYSFGVLLVELITGRRPLELKKPLEERVTARWAMKCLKEGDAIITMDLSLRRSLASNMVVENILKLAHQCLDPLRQSRPSMKKCAEVLWGIRKEFRESAFSSSTPSTSHHSANFPSKDSKKSRHKMFGIEDDEDYKFIPA</sequence>
<comment type="catalytic activity">
    <reaction evidence="8">
        <text>L-seryl-[protein] + ATP = O-phospho-L-seryl-[protein] + ADP + H(+)</text>
        <dbReference type="Rhea" id="RHEA:17989"/>
        <dbReference type="Rhea" id="RHEA-COMP:9863"/>
        <dbReference type="Rhea" id="RHEA-COMP:11604"/>
        <dbReference type="ChEBI" id="CHEBI:15378"/>
        <dbReference type="ChEBI" id="CHEBI:29999"/>
        <dbReference type="ChEBI" id="CHEBI:30616"/>
        <dbReference type="ChEBI" id="CHEBI:83421"/>
        <dbReference type="ChEBI" id="CHEBI:456216"/>
        <dbReference type="EC" id="2.7.11.1"/>
    </reaction>
</comment>
<proteinExistence type="inferred from homology"/>
<dbReference type="PROSITE" id="PS00107">
    <property type="entry name" value="PROTEIN_KINASE_ATP"/>
    <property type="match status" value="1"/>
</dbReference>
<evidence type="ECO:0000256" key="10">
    <source>
        <dbReference type="RuleBase" id="RU000304"/>
    </source>
</evidence>
<dbReference type="GO" id="GO:0004674">
    <property type="term" value="F:protein serine/threonine kinase activity"/>
    <property type="evidence" value="ECO:0007669"/>
    <property type="project" value="UniProtKB-KW"/>
</dbReference>
<evidence type="ECO:0000256" key="1">
    <source>
        <dbReference type="ARBA" id="ARBA00012513"/>
    </source>
</evidence>
<dbReference type="InterPro" id="IPR011009">
    <property type="entry name" value="Kinase-like_dom_sf"/>
</dbReference>
<comment type="similarity">
    <text evidence="10">Belongs to the protein kinase superfamily.</text>
</comment>
<dbReference type="InterPro" id="IPR008271">
    <property type="entry name" value="Ser/Thr_kinase_AS"/>
</dbReference>
<keyword evidence="14" id="KW-1185">Reference proteome</keyword>
<comment type="caution">
    <text evidence="13">The sequence shown here is derived from an EMBL/GenBank/DDBJ whole genome shotgun (WGS) entry which is preliminary data.</text>
</comment>
<keyword evidence="6 9" id="KW-0067">ATP-binding</keyword>
<evidence type="ECO:0000256" key="2">
    <source>
        <dbReference type="ARBA" id="ARBA00022527"/>
    </source>
</evidence>
<feature type="non-terminal residue" evidence="13">
    <location>
        <position position="1"/>
    </location>
</feature>
<dbReference type="Proteomes" id="UP000187406">
    <property type="component" value="Unassembled WGS sequence"/>
</dbReference>
<evidence type="ECO:0000256" key="6">
    <source>
        <dbReference type="ARBA" id="ARBA00022840"/>
    </source>
</evidence>
<dbReference type="Pfam" id="PF00069">
    <property type="entry name" value="Pkinase"/>
    <property type="match status" value="1"/>
</dbReference>
<dbReference type="PANTHER" id="PTHR47989:SF71">
    <property type="entry name" value="PROTEIN KINASE DOMAIN-CONTAINING PROTEIN"/>
    <property type="match status" value="1"/>
</dbReference>
<dbReference type="AlphaFoldDB" id="A0A1Q3C2K9"/>
<evidence type="ECO:0000256" key="11">
    <source>
        <dbReference type="SAM" id="MobiDB-lite"/>
    </source>
</evidence>
<accession>A0A1Q3C2K9</accession>
<evidence type="ECO:0000256" key="5">
    <source>
        <dbReference type="ARBA" id="ARBA00022777"/>
    </source>
</evidence>
<dbReference type="EMBL" id="BDDD01001239">
    <property type="protein sequence ID" value="GAV74480.1"/>
    <property type="molecule type" value="Genomic_DNA"/>
</dbReference>
<feature type="binding site" evidence="9">
    <location>
        <position position="139"/>
    </location>
    <ligand>
        <name>ATP</name>
        <dbReference type="ChEBI" id="CHEBI:30616"/>
    </ligand>
</feature>
<feature type="compositionally biased region" description="Low complexity" evidence="11">
    <location>
        <begin position="393"/>
        <end position="405"/>
    </location>
</feature>
<evidence type="ECO:0000256" key="4">
    <source>
        <dbReference type="ARBA" id="ARBA00022741"/>
    </source>
</evidence>
<evidence type="ECO:0000313" key="13">
    <source>
        <dbReference type="EMBL" id="GAV74480.1"/>
    </source>
</evidence>
<protein>
    <recommendedName>
        <fullName evidence="1">non-specific serine/threonine protein kinase</fullName>
        <ecNumber evidence="1">2.7.11.1</ecNumber>
    </recommendedName>
</protein>
<reference evidence="14" key="1">
    <citation type="submission" date="2016-04" db="EMBL/GenBank/DDBJ databases">
        <title>Cephalotus genome sequencing.</title>
        <authorList>
            <person name="Fukushima K."/>
            <person name="Hasebe M."/>
            <person name="Fang X."/>
        </authorList>
    </citation>
    <scope>NUCLEOTIDE SEQUENCE [LARGE SCALE GENOMIC DNA]</scope>
    <source>
        <strain evidence="14">cv. St1</strain>
    </source>
</reference>
<dbReference type="PROSITE" id="PS00108">
    <property type="entry name" value="PROTEIN_KINASE_ST"/>
    <property type="match status" value="1"/>
</dbReference>
<dbReference type="PANTHER" id="PTHR47989">
    <property type="entry name" value="OS01G0750732 PROTEIN"/>
    <property type="match status" value="1"/>
</dbReference>
<dbReference type="EC" id="2.7.11.1" evidence="1"/>
<dbReference type="Gene3D" id="1.10.510.10">
    <property type="entry name" value="Transferase(Phosphotransferase) domain 1"/>
    <property type="match status" value="1"/>
</dbReference>